<dbReference type="InterPro" id="IPR001878">
    <property type="entry name" value="Znf_CCHC"/>
</dbReference>
<dbReference type="VEuPathDB" id="AmoebaDB:EHI5A_135260"/>
<dbReference type="Gene3D" id="3.30.70.330">
    <property type="match status" value="1"/>
</dbReference>
<evidence type="ECO:0000256" key="1">
    <source>
        <dbReference type="PROSITE-ProRule" id="PRU00047"/>
    </source>
</evidence>
<feature type="compositionally biased region" description="Low complexity" evidence="3">
    <location>
        <begin position="118"/>
        <end position="155"/>
    </location>
</feature>
<keyword evidence="1" id="KW-0479">Metal-binding</keyword>
<gene>
    <name evidence="6" type="ORF">CL6EHI_129760</name>
</gene>
<feature type="compositionally biased region" description="Basic residues" evidence="3">
    <location>
        <begin position="156"/>
        <end position="188"/>
    </location>
</feature>
<dbReference type="InterPro" id="IPR050907">
    <property type="entry name" value="SRSF"/>
</dbReference>
<dbReference type="PROSITE" id="PS50102">
    <property type="entry name" value="RRM"/>
    <property type="match status" value="1"/>
</dbReference>
<feature type="compositionally biased region" description="Low complexity" evidence="3">
    <location>
        <begin position="189"/>
        <end position="205"/>
    </location>
</feature>
<dbReference type="Proteomes" id="UP000078387">
    <property type="component" value="Unassembled WGS sequence"/>
</dbReference>
<dbReference type="SUPFAM" id="SSF54928">
    <property type="entry name" value="RNA-binding domain, RBD"/>
    <property type="match status" value="1"/>
</dbReference>
<dbReference type="EMBL" id="BDEQ01000001">
    <property type="protein sequence ID" value="GAT96762.1"/>
    <property type="molecule type" value="Genomic_DNA"/>
</dbReference>
<dbReference type="Gene3D" id="4.10.60.10">
    <property type="entry name" value="Zinc finger, CCHC-type"/>
    <property type="match status" value="1"/>
</dbReference>
<evidence type="ECO:0000256" key="2">
    <source>
        <dbReference type="PROSITE-ProRule" id="PRU00176"/>
    </source>
</evidence>
<dbReference type="VEuPathDB" id="AmoebaDB:EHI8A_093910"/>
<dbReference type="PANTHER" id="PTHR23147">
    <property type="entry name" value="SERINE/ARGININE RICH SPLICING FACTOR"/>
    <property type="match status" value="1"/>
</dbReference>
<dbReference type="GO" id="GO:0003723">
    <property type="term" value="F:RNA binding"/>
    <property type="evidence" value="ECO:0007669"/>
    <property type="project" value="UniProtKB-UniRule"/>
</dbReference>
<evidence type="ECO:0000313" key="7">
    <source>
        <dbReference type="Proteomes" id="UP000078387"/>
    </source>
</evidence>
<dbReference type="InterPro" id="IPR035979">
    <property type="entry name" value="RBD_domain_sf"/>
</dbReference>
<keyword evidence="2" id="KW-0694">RNA-binding</keyword>
<dbReference type="SMART" id="SM00343">
    <property type="entry name" value="ZnF_C2HC"/>
    <property type="match status" value="1"/>
</dbReference>
<accession>A0A175JTG9</accession>
<dbReference type="InterPro" id="IPR000504">
    <property type="entry name" value="RRM_dom"/>
</dbReference>
<feature type="domain" description="RRM" evidence="4">
    <location>
        <begin position="5"/>
        <end position="77"/>
    </location>
</feature>
<dbReference type="PROSITE" id="PS50158">
    <property type="entry name" value="ZF_CCHC"/>
    <property type="match status" value="1"/>
</dbReference>
<dbReference type="VEuPathDB" id="AmoebaDB:EHI_129760"/>
<keyword evidence="1" id="KW-0863">Zinc-finger</keyword>
<organism evidence="6 7">
    <name type="scientific">Entamoeba histolytica</name>
    <dbReference type="NCBI Taxonomy" id="5759"/>
    <lineage>
        <taxon>Eukaryota</taxon>
        <taxon>Amoebozoa</taxon>
        <taxon>Evosea</taxon>
        <taxon>Archamoebae</taxon>
        <taxon>Mastigamoebida</taxon>
        <taxon>Entamoebidae</taxon>
        <taxon>Entamoeba</taxon>
    </lineage>
</organism>
<dbReference type="VEuPathDB" id="AmoebaDB:EHI7A_090830"/>
<dbReference type="eggNOG" id="ENOG502SF26">
    <property type="taxonomic scope" value="Eukaryota"/>
</dbReference>
<evidence type="ECO:0000259" key="4">
    <source>
        <dbReference type="PROSITE" id="PS50102"/>
    </source>
</evidence>
<dbReference type="SUPFAM" id="SSF57756">
    <property type="entry name" value="Retrovirus zinc finger-like domains"/>
    <property type="match status" value="1"/>
</dbReference>
<name>A0A175JTG9_ENTHI</name>
<dbReference type="InterPro" id="IPR012677">
    <property type="entry name" value="Nucleotide-bd_a/b_plait_sf"/>
</dbReference>
<feature type="region of interest" description="Disordered" evidence="3">
    <location>
        <begin position="97"/>
        <end position="205"/>
    </location>
</feature>
<proteinExistence type="predicted"/>
<dbReference type="GO" id="GO:0008270">
    <property type="term" value="F:zinc ion binding"/>
    <property type="evidence" value="ECO:0007669"/>
    <property type="project" value="UniProtKB-KW"/>
</dbReference>
<sequence length="205" mass="24646">MEGNRKLFLGRFPSEMRESDVREMFSKYTKIERIDIKTGFCFVVCETEEDAKKIIDLSQTTPFMFRDKKINIELSKQNNSNKECYICHQQGHIARNCPKQSGRRYERNRPRRRRSRSRSPNIRNRNRSPNSRSRSPNSRSRSPNSRSRSPNSRSRSPSRRRYRKSTSFKRRYSSRSRSRSNSRRRSYSRSRSNSRSYSQRSQHND</sequence>
<dbReference type="VEuPathDB" id="AmoebaDB:KM1_167550"/>
<dbReference type="AlphaFoldDB" id="A0A175JTG9"/>
<keyword evidence="1" id="KW-0862">Zinc</keyword>
<dbReference type="FunFam" id="3.30.70.330:FF:001223">
    <property type="match status" value="1"/>
</dbReference>
<dbReference type="SMART" id="SM00360">
    <property type="entry name" value="RRM"/>
    <property type="match status" value="1"/>
</dbReference>
<protein>
    <submittedName>
        <fullName evidence="6">Zinc knuckle-domain containing protein</fullName>
    </submittedName>
</protein>
<evidence type="ECO:0000313" key="6">
    <source>
        <dbReference type="EMBL" id="GAT96762.1"/>
    </source>
</evidence>
<dbReference type="Pfam" id="PF00098">
    <property type="entry name" value="zf-CCHC"/>
    <property type="match status" value="1"/>
</dbReference>
<dbReference type="Pfam" id="PF00076">
    <property type="entry name" value="RRM_1"/>
    <property type="match status" value="1"/>
</dbReference>
<dbReference type="InterPro" id="IPR036875">
    <property type="entry name" value="Znf_CCHC_sf"/>
</dbReference>
<evidence type="ECO:0000259" key="5">
    <source>
        <dbReference type="PROSITE" id="PS50158"/>
    </source>
</evidence>
<evidence type="ECO:0000256" key="3">
    <source>
        <dbReference type="SAM" id="MobiDB-lite"/>
    </source>
</evidence>
<comment type="caution">
    <text evidence="6">The sequence shown here is derived from an EMBL/GenBank/DDBJ whole genome shotgun (WGS) entry which is preliminary data.</text>
</comment>
<reference evidence="6 7" key="1">
    <citation type="submission" date="2016-05" db="EMBL/GenBank/DDBJ databases">
        <title>First whole genome sequencing of Entamoeba histolytica HM1:IMSS-clone-6.</title>
        <authorList>
            <person name="Mukherjee Avik.K."/>
            <person name="Izumyama S."/>
            <person name="Nakada-Tsukui K."/>
            <person name="Nozaki T."/>
        </authorList>
    </citation>
    <scope>NUCLEOTIDE SEQUENCE [LARGE SCALE GENOMIC DNA]</scope>
    <source>
        <strain evidence="6 7">HM1:IMSS clone 6</strain>
    </source>
</reference>
<feature type="domain" description="CCHC-type" evidence="5">
    <location>
        <begin position="84"/>
        <end position="99"/>
    </location>
</feature>